<feature type="non-terminal residue" evidence="2">
    <location>
        <position position="1"/>
    </location>
</feature>
<keyword evidence="3" id="KW-1185">Reference proteome</keyword>
<protein>
    <submittedName>
        <fullName evidence="2">Uncharacterized protein</fullName>
    </submittedName>
</protein>
<evidence type="ECO:0000313" key="3">
    <source>
        <dbReference type="Proteomes" id="UP001301958"/>
    </source>
</evidence>
<dbReference type="Proteomes" id="UP001301958">
    <property type="component" value="Unassembled WGS sequence"/>
</dbReference>
<feature type="non-terminal residue" evidence="2">
    <location>
        <position position="61"/>
    </location>
</feature>
<dbReference type="AlphaFoldDB" id="A0AAN7BE01"/>
<sequence>AMSTLFIAILAAISTVHGQQFDGYTLPHDLLGLSDGCFAIMNRTVSSCPAWLPRYAGLEYA</sequence>
<feature type="signal peptide" evidence="1">
    <location>
        <begin position="1"/>
        <end position="18"/>
    </location>
</feature>
<reference evidence="2" key="2">
    <citation type="submission" date="2023-05" db="EMBL/GenBank/DDBJ databases">
        <authorList>
            <consortium name="Lawrence Berkeley National Laboratory"/>
            <person name="Steindorff A."/>
            <person name="Hensen N."/>
            <person name="Bonometti L."/>
            <person name="Westerberg I."/>
            <person name="Brannstrom I.O."/>
            <person name="Guillou S."/>
            <person name="Cros-Aarteil S."/>
            <person name="Calhoun S."/>
            <person name="Haridas S."/>
            <person name="Kuo A."/>
            <person name="Mondo S."/>
            <person name="Pangilinan J."/>
            <person name="Riley R."/>
            <person name="Labutti K."/>
            <person name="Andreopoulos B."/>
            <person name="Lipzen A."/>
            <person name="Chen C."/>
            <person name="Yanf M."/>
            <person name="Daum C."/>
            <person name="Ng V."/>
            <person name="Clum A."/>
            <person name="Ohm R."/>
            <person name="Martin F."/>
            <person name="Silar P."/>
            <person name="Natvig D."/>
            <person name="Lalanne C."/>
            <person name="Gautier V."/>
            <person name="Ament-Velasquez S.L."/>
            <person name="Kruys A."/>
            <person name="Hutchinson M.I."/>
            <person name="Powell A.J."/>
            <person name="Barry K."/>
            <person name="Miller A.N."/>
            <person name="Grigoriev I.V."/>
            <person name="Debuchy R."/>
            <person name="Gladieux P."/>
            <person name="Thoren M.H."/>
            <person name="Johannesson H."/>
        </authorList>
    </citation>
    <scope>NUCLEOTIDE SEQUENCE</scope>
    <source>
        <strain evidence="2">CBS 990.96</strain>
    </source>
</reference>
<name>A0AAN7BE01_9PEZI</name>
<feature type="chain" id="PRO_5043023251" evidence="1">
    <location>
        <begin position="19"/>
        <end position="61"/>
    </location>
</feature>
<dbReference type="EMBL" id="MU865770">
    <property type="protein sequence ID" value="KAK4220478.1"/>
    <property type="molecule type" value="Genomic_DNA"/>
</dbReference>
<gene>
    <name evidence="2" type="ORF">QBC38DRAFT_350502</name>
</gene>
<evidence type="ECO:0000313" key="2">
    <source>
        <dbReference type="EMBL" id="KAK4220478.1"/>
    </source>
</evidence>
<evidence type="ECO:0000256" key="1">
    <source>
        <dbReference type="SAM" id="SignalP"/>
    </source>
</evidence>
<accession>A0AAN7BE01</accession>
<proteinExistence type="predicted"/>
<reference evidence="2" key="1">
    <citation type="journal article" date="2023" name="Mol. Phylogenet. Evol.">
        <title>Genome-scale phylogeny and comparative genomics of the fungal order Sordariales.</title>
        <authorList>
            <person name="Hensen N."/>
            <person name="Bonometti L."/>
            <person name="Westerberg I."/>
            <person name="Brannstrom I.O."/>
            <person name="Guillou S."/>
            <person name="Cros-Aarteil S."/>
            <person name="Calhoun S."/>
            <person name="Haridas S."/>
            <person name="Kuo A."/>
            <person name="Mondo S."/>
            <person name="Pangilinan J."/>
            <person name="Riley R."/>
            <person name="LaButti K."/>
            <person name="Andreopoulos B."/>
            <person name="Lipzen A."/>
            <person name="Chen C."/>
            <person name="Yan M."/>
            <person name="Daum C."/>
            <person name="Ng V."/>
            <person name="Clum A."/>
            <person name="Steindorff A."/>
            <person name="Ohm R.A."/>
            <person name="Martin F."/>
            <person name="Silar P."/>
            <person name="Natvig D.O."/>
            <person name="Lalanne C."/>
            <person name="Gautier V."/>
            <person name="Ament-Velasquez S.L."/>
            <person name="Kruys A."/>
            <person name="Hutchinson M.I."/>
            <person name="Powell A.J."/>
            <person name="Barry K."/>
            <person name="Miller A.N."/>
            <person name="Grigoriev I.V."/>
            <person name="Debuchy R."/>
            <person name="Gladieux P."/>
            <person name="Hiltunen Thoren M."/>
            <person name="Johannesson H."/>
        </authorList>
    </citation>
    <scope>NUCLEOTIDE SEQUENCE</scope>
    <source>
        <strain evidence="2">CBS 990.96</strain>
    </source>
</reference>
<comment type="caution">
    <text evidence="2">The sequence shown here is derived from an EMBL/GenBank/DDBJ whole genome shotgun (WGS) entry which is preliminary data.</text>
</comment>
<organism evidence="2 3">
    <name type="scientific">Podospora fimiseda</name>
    <dbReference type="NCBI Taxonomy" id="252190"/>
    <lineage>
        <taxon>Eukaryota</taxon>
        <taxon>Fungi</taxon>
        <taxon>Dikarya</taxon>
        <taxon>Ascomycota</taxon>
        <taxon>Pezizomycotina</taxon>
        <taxon>Sordariomycetes</taxon>
        <taxon>Sordariomycetidae</taxon>
        <taxon>Sordariales</taxon>
        <taxon>Podosporaceae</taxon>
        <taxon>Podospora</taxon>
    </lineage>
</organism>
<keyword evidence="1" id="KW-0732">Signal</keyword>